<dbReference type="EMBL" id="CAUYUJ010016081">
    <property type="protein sequence ID" value="CAK0861644.1"/>
    <property type="molecule type" value="Genomic_DNA"/>
</dbReference>
<accession>A0ABN9UPH2</accession>
<proteinExistence type="predicted"/>
<name>A0ABN9UPH2_9DINO</name>
<dbReference type="Proteomes" id="UP001189429">
    <property type="component" value="Unassembled WGS sequence"/>
</dbReference>
<evidence type="ECO:0000313" key="2">
    <source>
        <dbReference type="EMBL" id="CAK0861644.1"/>
    </source>
</evidence>
<comment type="caution">
    <text evidence="2">The sequence shown here is derived from an EMBL/GenBank/DDBJ whole genome shotgun (WGS) entry which is preliminary data.</text>
</comment>
<evidence type="ECO:0000313" key="3">
    <source>
        <dbReference type="Proteomes" id="UP001189429"/>
    </source>
</evidence>
<keyword evidence="1" id="KW-0732">Signal</keyword>
<feature type="chain" id="PRO_5045753047" evidence="1">
    <location>
        <begin position="26"/>
        <end position="1155"/>
    </location>
</feature>
<keyword evidence="3" id="KW-1185">Reference proteome</keyword>
<sequence>MRRRSSSPPFVTALALLLLMGSAEARRFEEAIAFHRLEAGSSSGLAARGAGSAASASSVAAGTVDPIFLSTAVGLTTLANIANVALHTVRLEHLEDTESVLATIQEKILWRIFAERADACFSVRSLEVQADLLTRATEALVEFTGAHVPEAYPLTVSNGMLGHAGTPNATAARAIASDVAQISRSLKVVNSHLRRAMAAAVQTACHSAASGEIIIQADVELLSKQIEEAHSELMSAGLHLISDLTGGILTGVFDPTEPVDIDLEESIRQGEVLLSSLASLGQLSEDKWDGPPKGISQTTWGYLVEGVTYMWGAATALSVYIEDTAMIDALVQFDFMLESLYKLATGSTSTDLDAAVEVLNLMSSMLRLTNYIMSLLSGEQNPGVLYVTLTVQTLSAMVRLARTSLMLEREQGQQREMIAQARSTKNEATLLRSYGTCNALGTAWELSGTAGAFMKEAQAAGAMSLQGLDEGVLTRVYERYVEERPSLAAKVLREALSLGTPGVTERLVRTAETLARVAPITDFAVASERHQVKALGALGFEPVKTSARRARFLICRGCGDSVITGMKVVDDETFKELEKNFSSPPERFGDLSMPSDSTLNFVQLPRKEGFSMLAFAKVPITSLLTHSLPVLFDLREEVFTTEAKKMDKGAPELFQEKAKAILKRNDVEVLSWKARYTGIDGWKNGMLKGAYCDDHPNKLEFGSLDILAGRFRQTSPHDIEEKAPHRSLVPEGLLRQGRYLTVTKGCGCRMGSLGNPYRAGALDNVAKWWMAIDGDDDNMFQAQRCQWRYDIWISAEPLVDVEITNENNNTELGCSISYSSKELLEPVDDLSQLVFAIGYDGAKGKHWEWIHNDWLGVGTQFPDSRLLYNSEETQVGPAGRPYAMDDDGCSSDVAFQVWRKPSAIVQSSKGMVTRPTGQDMVTDFQKNLGSVLCSTRCSFRDLEGLPEALVQVLGLSSTAVPVPRFVPRQRGSSRSCRHVGRRILMPQGFPNNLTSFVQSGLGQLTTNEKFRWPLFDKIERIYKEECDFEATLLLDPAPCAAGYMPDLQLNSEGAVEETCVPRAVGGAGRAPLHRYAVVWDLHNHDRQKLRWEETEVEDGLTAVGFNRWGAEMLLESDTLNTDLFFWRRSLRQRIFVQRDPRVTTASGADVCSFRL</sequence>
<evidence type="ECO:0000256" key="1">
    <source>
        <dbReference type="SAM" id="SignalP"/>
    </source>
</evidence>
<gene>
    <name evidence="2" type="ORF">PCOR1329_LOCUS50257</name>
</gene>
<protein>
    <submittedName>
        <fullName evidence="2">Uncharacterized protein</fullName>
    </submittedName>
</protein>
<organism evidence="2 3">
    <name type="scientific">Prorocentrum cordatum</name>
    <dbReference type="NCBI Taxonomy" id="2364126"/>
    <lineage>
        <taxon>Eukaryota</taxon>
        <taxon>Sar</taxon>
        <taxon>Alveolata</taxon>
        <taxon>Dinophyceae</taxon>
        <taxon>Prorocentrales</taxon>
        <taxon>Prorocentraceae</taxon>
        <taxon>Prorocentrum</taxon>
    </lineage>
</organism>
<feature type="signal peptide" evidence="1">
    <location>
        <begin position="1"/>
        <end position="25"/>
    </location>
</feature>
<reference evidence="2" key="1">
    <citation type="submission" date="2023-10" db="EMBL/GenBank/DDBJ databases">
        <authorList>
            <person name="Chen Y."/>
            <person name="Shah S."/>
            <person name="Dougan E. K."/>
            <person name="Thang M."/>
            <person name="Chan C."/>
        </authorList>
    </citation>
    <scope>NUCLEOTIDE SEQUENCE [LARGE SCALE GENOMIC DNA]</scope>
</reference>